<evidence type="ECO:0000313" key="13">
    <source>
        <dbReference type="Proteomes" id="UP000618943"/>
    </source>
</evidence>
<comment type="similarity">
    <text evidence="2">Belongs to the diacylglycerol/lipid kinase family.</text>
</comment>
<evidence type="ECO:0000256" key="5">
    <source>
        <dbReference type="ARBA" id="ARBA00022741"/>
    </source>
</evidence>
<keyword evidence="10" id="KW-1208">Phospholipid metabolism</keyword>
<keyword evidence="6 12" id="KW-0418">Kinase</keyword>
<dbReference type="PROSITE" id="PS50146">
    <property type="entry name" value="DAGK"/>
    <property type="match status" value="1"/>
</dbReference>
<keyword evidence="4" id="KW-0808">Transferase</keyword>
<accession>A0ABS1H9I1</accession>
<keyword evidence="5" id="KW-0547">Nucleotide-binding</keyword>
<dbReference type="SMART" id="SM00046">
    <property type="entry name" value="DAGKc"/>
    <property type="match status" value="1"/>
</dbReference>
<sequence length="311" mass="34972">MKVVFIINEKAGNGAAKRKWKNLRKSLQIPYKLEYTEYPGHATEIAKRYATIATKFSDKHLLIAIGGDGTVHEVVQGVITTGEVYIGAISAGSGNDFGRGYETFTEASEIVRFTQQHSNAKVMDIGVLQKNDETLYYINNAGIGFDAYISKISNESKLKRYFNFFRLGKLTYVFFLLKALNRFKTFSIKVIHNGEEQVYDNVWLVVASNQPYFGGGMKISPSSNPSDHNIELTIIYNISRLKLLLLFSTVFFGKHTGIKAVQQYSGEAFEVDIHGEVIGHTDGEFAGITEKNQRIHFGVMHHAWHLARKTS</sequence>
<evidence type="ECO:0000256" key="8">
    <source>
        <dbReference type="ARBA" id="ARBA00023098"/>
    </source>
</evidence>
<evidence type="ECO:0000313" key="12">
    <source>
        <dbReference type="EMBL" id="MBK3496063.1"/>
    </source>
</evidence>
<gene>
    <name evidence="12" type="ORF">JFL43_14570</name>
</gene>
<dbReference type="InterPro" id="IPR001206">
    <property type="entry name" value="Diacylglycerol_kinase_cat_dom"/>
</dbReference>
<comment type="caution">
    <text evidence="12">The sequence shown here is derived from an EMBL/GenBank/DDBJ whole genome shotgun (WGS) entry which is preliminary data.</text>
</comment>
<protein>
    <submittedName>
        <fullName evidence="12">Diacylglycerol kinase family lipid kinase</fullName>
    </submittedName>
</protein>
<dbReference type="EMBL" id="JAEOAH010000023">
    <property type="protein sequence ID" value="MBK3496063.1"/>
    <property type="molecule type" value="Genomic_DNA"/>
</dbReference>
<keyword evidence="7" id="KW-0067">ATP-binding</keyword>
<dbReference type="InterPro" id="IPR005218">
    <property type="entry name" value="Diacylglycerol/lipid_kinase"/>
</dbReference>
<keyword evidence="9" id="KW-0594">Phospholipid biosynthesis</keyword>
<keyword evidence="3" id="KW-0444">Lipid biosynthesis</keyword>
<comment type="cofactor">
    <cofactor evidence="1">
        <name>Mg(2+)</name>
        <dbReference type="ChEBI" id="CHEBI:18420"/>
    </cofactor>
</comment>
<evidence type="ECO:0000259" key="11">
    <source>
        <dbReference type="PROSITE" id="PS50146"/>
    </source>
</evidence>
<dbReference type="NCBIfam" id="TIGR00147">
    <property type="entry name" value="YegS/Rv2252/BmrU family lipid kinase"/>
    <property type="match status" value="1"/>
</dbReference>
<name>A0ABS1H9I1_9BACL</name>
<dbReference type="SUPFAM" id="SSF111331">
    <property type="entry name" value="NAD kinase/diacylglycerol kinase-like"/>
    <property type="match status" value="1"/>
</dbReference>
<dbReference type="Gene3D" id="2.60.200.40">
    <property type="match status" value="1"/>
</dbReference>
<dbReference type="Gene3D" id="3.40.50.10330">
    <property type="entry name" value="Probable inorganic polyphosphate/atp-NAD kinase, domain 1"/>
    <property type="match status" value="1"/>
</dbReference>
<dbReference type="InterPro" id="IPR045540">
    <property type="entry name" value="YegS/DAGK_C"/>
</dbReference>
<dbReference type="Pfam" id="PF00781">
    <property type="entry name" value="DAGK_cat"/>
    <property type="match status" value="1"/>
</dbReference>
<evidence type="ECO:0000256" key="3">
    <source>
        <dbReference type="ARBA" id="ARBA00022516"/>
    </source>
</evidence>
<evidence type="ECO:0000256" key="9">
    <source>
        <dbReference type="ARBA" id="ARBA00023209"/>
    </source>
</evidence>
<dbReference type="Proteomes" id="UP000618943">
    <property type="component" value="Unassembled WGS sequence"/>
</dbReference>
<dbReference type="PANTHER" id="PTHR12358:SF54">
    <property type="entry name" value="SPHINGOSINE KINASE RELATED PROTEIN"/>
    <property type="match status" value="1"/>
</dbReference>
<evidence type="ECO:0000256" key="7">
    <source>
        <dbReference type="ARBA" id="ARBA00022840"/>
    </source>
</evidence>
<feature type="domain" description="DAGKc" evidence="11">
    <location>
        <begin position="1"/>
        <end position="99"/>
    </location>
</feature>
<evidence type="ECO:0000256" key="4">
    <source>
        <dbReference type="ARBA" id="ARBA00022679"/>
    </source>
</evidence>
<organism evidence="12 13">
    <name type="scientific">Viridibacillus soli</name>
    <dbReference type="NCBI Taxonomy" id="2798301"/>
    <lineage>
        <taxon>Bacteria</taxon>
        <taxon>Bacillati</taxon>
        <taxon>Bacillota</taxon>
        <taxon>Bacilli</taxon>
        <taxon>Bacillales</taxon>
        <taxon>Caryophanaceae</taxon>
        <taxon>Viridibacillus</taxon>
    </lineage>
</organism>
<dbReference type="Pfam" id="PF19279">
    <property type="entry name" value="YegS_C"/>
    <property type="match status" value="1"/>
</dbReference>
<keyword evidence="8" id="KW-0443">Lipid metabolism</keyword>
<dbReference type="InterPro" id="IPR016064">
    <property type="entry name" value="NAD/diacylglycerol_kinase_sf"/>
</dbReference>
<dbReference type="PANTHER" id="PTHR12358">
    <property type="entry name" value="SPHINGOSINE KINASE"/>
    <property type="match status" value="1"/>
</dbReference>
<reference evidence="12 13" key="1">
    <citation type="submission" date="2020-12" db="EMBL/GenBank/DDBJ databases">
        <title>YIM B01967 draft genome.</title>
        <authorList>
            <person name="Yan X."/>
        </authorList>
    </citation>
    <scope>NUCLEOTIDE SEQUENCE [LARGE SCALE GENOMIC DNA]</scope>
    <source>
        <strain evidence="12 13">YIM B01967</strain>
    </source>
</reference>
<evidence type="ECO:0000256" key="1">
    <source>
        <dbReference type="ARBA" id="ARBA00001946"/>
    </source>
</evidence>
<evidence type="ECO:0000256" key="10">
    <source>
        <dbReference type="ARBA" id="ARBA00023264"/>
    </source>
</evidence>
<evidence type="ECO:0000256" key="6">
    <source>
        <dbReference type="ARBA" id="ARBA00022777"/>
    </source>
</evidence>
<keyword evidence="13" id="KW-1185">Reference proteome</keyword>
<dbReference type="GO" id="GO:0016301">
    <property type="term" value="F:kinase activity"/>
    <property type="evidence" value="ECO:0007669"/>
    <property type="project" value="UniProtKB-KW"/>
</dbReference>
<dbReference type="RefSeq" id="WP_200749600.1">
    <property type="nucleotide sequence ID" value="NZ_JAEOAH010000023.1"/>
</dbReference>
<dbReference type="InterPro" id="IPR050187">
    <property type="entry name" value="Lipid_Phosphate_FormReg"/>
</dbReference>
<evidence type="ECO:0000256" key="2">
    <source>
        <dbReference type="ARBA" id="ARBA00005983"/>
    </source>
</evidence>
<dbReference type="InterPro" id="IPR017438">
    <property type="entry name" value="ATP-NAD_kinase_N"/>
</dbReference>
<proteinExistence type="inferred from homology"/>